<dbReference type="Proteomes" id="UP001320899">
    <property type="component" value="Unassembled WGS sequence"/>
</dbReference>
<keyword evidence="2" id="KW-1185">Reference proteome</keyword>
<organism evidence="1 2">
    <name type="scientific">Ruegeria aquimaris</name>
    <dbReference type="NCBI Taxonomy" id="2984333"/>
    <lineage>
        <taxon>Bacteria</taxon>
        <taxon>Pseudomonadati</taxon>
        <taxon>Pseudomonadota</taxon>
        <taxon>Alphaproteobacteria</taxon>
        <taxon>Rhodobacterales</taxon>
        <taxon>Roseobacteraceae</taxon>
        <taxon>Ruegeria</taxon>
    </lineage>
</organism>
<proteinExistence type="predicted"/>
<reference evidence="1 2" key="1">
    <citation type="submission" date="2022-10" db="EMBL/GenBank/DDBJ databases">
        <title>Ruegeria sp. nov., isolated from ocean surface sediments.</title>
        <authorList>
            <person name="He W."/>
            <person name="Xue H.-P."/>
            <person name="Zhang D.-F."/>
        </authorList>
    </citation>
    <scope>NUCLEOTIDE SEQUENCE [LARGE SCALE GENOMIC DNA]</scope>
    <source>
        <strain evidence="1 2">XHP0148</strain>
    </source>
</reference>
<evidence type="ECO:0000313" key="2">
    <source>
        <dbReference type="Proteomes" id="UP001320899"/>
    </source>
</evidence>
<dbReference type="EMBL" id="JAOWLB010000020">
    <property type="protein sequence ID" value="MCV2890687.1"/>
    <property type="molecule type" value="Genomic_DNA"/>
</dbReference>
<evidence type="ECO:0000313" key="1">
    <source>
        <dbReference type="EMBL" id="MCV2890687.1"/>
    </source>
</evidence>
<name>A0ABT3AQ20_9RHOB</name>
<dbReference type="RefSeq" id="WP_263830310.1">
    <property type="nucleotide sequence ID" value="NZ_JAOWLB010000020.1"/>
</dbReference>
<comment type="caution">
    <text evidence="1">The sequence shown here is derived from an EMBL/GenBank/DDBJ whole genome shotgun (WGS) entry which is preliminary data.</text>
</comment>
<sequence length="53" mass="5526">MNSDGVAAGDGAIDEAFVIYQPTGQTLWALIDGAALDEIILRISGTGETFDLL</sequence>
<protein>
    <submittedName>
        <fullName evidence="1">Uncharacterized protein</fullName>
    </submittedName>
</protein>
<accession>A0ABT3AQ20</accession>
<gene>
    <name evidence="1" type="ORF">OE747_20305</name>
</gene>